<dbReference type="EMBL" id="AP024747">
    <property type="protein sequence ID" value="BCY25789.1"/>
    <property type="molecule type" value="Genomic_DNA"/>
</dbReference>
<keyword evidence="1" id="KW-0472">Membrane</keyword>
<feature type="transmembrane region" description="Helical" evidence="1">
    <location>
        <begin position="299"/>
        <end position="317"/>
    </location>
</feature>
<keyword evidence="1" id="KW-1133">Transmembrane helix</keyword>
<gene>
    <name evidence="3" type="ORF">KB1_17790</name>
</gene>
<feature type="transmembrane region" description="Helical" evidence="1">
    <location>
        <begin position="6"/>
        <end position="26"/>
    </location>
</feature>
<dbReference type="Pfam" id="PF13519">
    <property type="entry name" value="VWA_2"/>
    <property type="match status" value="1"/>
</dbReference>
<dbReference type="AlphaFoldDB" id="A0AAD1KQK3"/>
<reference evidence="3" key="1">
    <citation type="submission" date="2021-06" db="EMBL/GenBank/DDBJ databases">
        <title>Genome sequence of Cutibacterium modestum strain KB17-24694.</title>
        <authorList>
            <person name="Dekio I."/>
            <person name="Asahina A."/>
            <person name="Nishida M."/>
        </authorList>
    </citation>
    <scope>NUCLEOTIDE SEQUENCE</scope>
    <source>
        <strain evidence="3">KB17-24694</strain>
    </source>
</reference>
<evidence type="ECO:0000256" key="1">
    <source>
        <dbReference type="SAM" id="Phobius"/>
    </source>
</evidence>
<dbReference type="InterPro" id="IPR002035">
    <property type="entry name" value="VWF_A"/>
</dbReference>
<organism evidence="3 4">
    <name type="scientific">Cutibacterium modestum</name>
    <dbReference type="NCBI Taxonomy" id="2559073"/>
    <lineage>
        <taxon>Bacteria</taxon>
        <taxon>Bacillati</taxon>
        <taxon>Actinomycetota</taxon>
        <taxon>Actinomycetes</taxon>
        <taxon>Propionibacteriales</taxon>
        <taxon>Propionibacteriaceae</taxon>
        <taxon>Cutibacterium</taxon>
    </lineage>
</organism>
<proteinExistence type="predicted"/>
<dbReference type="InterPro" id="IPR036465">
    <property type="entry name" value="vWFA_dom_sf"/>
</dbReference>
<dbReference type="PROSITE" id="PS50234">
    <property type="entry name" value="VWFA"/>
    <property type="match status" value="1"/>
</dbReference>
<evidence type="ECO:0000313" key="3">
    <source>
        <dbReference type="EMBL" id="BCY25789.1"/>
    </source>
</evidence>
<evidence type="ECO:0000259" key="2">
    <source>
        <dbReference type="PROSITE" id="PS50234"/>
    </source>
</evidence>
<dbReference type="SUPFAM" id="SSF53300">
    <property type="entry name" value="vWA-like"/>
    <property type="match status" value="1"/>
</dbReference>
<dbReference type="Proteomes" id="UP000825072">
    <property type="component" value="Chromosome 1"/>
</dbReference>
<dbReference type="Gene3D" id="3.40.50.410">
    <property type="entry name" value="von Willebrand factor, type A domain"/>
    <property type="match status" value="1"/>
</dbReference>
<keyword evidence="1" id="KW-0812">Transmembrane</keyword>
<name>A0AAD1KQK3_9ACTN</name>
<evidence type="ECO:0000313" key="4">
    <source>
        <dbReference type="Proteomes" id="UP000825072"/>
    </source>
</evidence>
<sequence length="323" mass="35475">MELMWWWMWPAVVAAVAVTVVTGLFLRHREKTVRVVVAHADRLRALPAYRGHARRRVRCLVVAVVCWAVAACGAGLVAARLQGIDDDDRQIRTRDVMLCLDVSGSMEGVDRQVINTYLQLADHISDDRIGFVMFDSSAVTVFPLTHDRDSVKAGLKQAGERLGRAGLDPGVRYGPGGSLVGDGLASCLSRFDQLDQPRSRSVVLATDNMVAGPSVYTVPQAVDLAVKRHIMVFGIVPDSDDPDYRAARDELHQQVVRTHGETLTIPSNGQVDTDDVADRIQSQAKKAVMAMATHRSYDMPWPGVLMIGIAGLGVMIARRREER</sequence>
<dbReference type="SMART" id="SM00327">
    <property type="entry name" value="VWA"/>
    <property type="match status" value="1"/>
</dbReference>
<dbReference type="GeneID" id="92881025"/>
<feature type="domain" description="VWFA" evidence="2">
    <location>
        <begin position="95"/>
        <end position="280"/>
    </location>
</feature>
<protein>
    <recommendedName>
        <fullName evidence="2">VWFA domain-containing protein</fullName>
    </recommendedName>
</protein>
<feature type="transmembrane region" description="Helical" evidence="1">
    <location>
        <begin position="59"/>
        <end position="79"/>
    </location>
</feature>
<dbReference type="RefSeq" id="WP_002528529.1">
    <property type="nucleotide sequence ID" value="NZ_AP024747.1"/>
</dbReference>
<accession>A0AAD1KQK3</accession>